<dbReference type="Proteomes" id="UP000295680">
    <property type="component" value="Unassembled WGS sequence"/>
</dbReference>
<comment type="similarity">
    <text evidence="2">Belongs to the acyl-CoA dehydrogenase family.</text>
</comment>
<dbReference type="GO" id="GO:0050660">
    <property type="term" value="F:flavin adenine dinucleotide binding"/>
    <property type="evidence" value="ECO:0007669"/>
    <property type="project" value="InterPro"/>
</dbReference>
<keyword evidence="3" id="KW-0285">Flavoprotein</keyword>
<dbReference type="EMBL" id="SLWS01000003">
    <property type="protein sequence ID" value="TCO60859.1"/>
    <property type="molecule type" value="Genomic_DNA"/>
</dbReference>
<dbReference type="RefSeq" id="WP_132116146.1">
    <property type="nucleotide sequence ID" value="NZ_SLWS01000003.1"/>
</dbReference>
<evidence type="ECO:0000259" key="6">
    <source>
        <dbReference type="Pfam" id="PF00441"/>
    </source>
</evidence>
<accession>A0A4R2JUY7</accession>
<dbReference type="PANTHER" id="PTHR43884">
    <property type="entry name" value="ACYL-COA DEHYDROGENASE"/>
    <property type="match status" value="1"/>
</dbReference>
<sequence>MRVTLSEVQRDVRDRFADLFDDDLGPCIRRMAELPARGSTDPGGTDAESAAVRDAVWRAMVDLGATRLLLPEKAGGEDARQAGAVMLCELLGAALYQGPLLDTYIAQEVLLRTLDTDADRIAETATGAPIAVAVRETATDALHRPGPALGTGDTLDGVRRFVGSVPESQYLLVVADDPAGVRCALVADGYQARRYDEVGRSQLFEVRFTGAPVVSWHLEDRDGWMQLVARARIRYAAYIIGSAQGALDLAVARSQERHQFGRPIGTFQAPAFRLAELAARIEATRWFVRAAAAEADTGSDSRLRAAQALSMAADVYGTTVLVAMQVHGAYGLTEDADIQLYYRRALIDRVWLGSPVEVRREVFPLLRDR</sequence>
<evidence type="ECO:0000256" key="2">
    <source>
        <dbReference type="ARBA" id="ARBA00009347"/>
    </source>
</evidence>
<comment type="caution">
    <text evidence="7">The sequence shown here is derived from an EMBL/GenBank/DDBJ whole genome shotgun (WGS) entry which is preliminary data.</text>
</comment>
<dbReference type="InterPro" id="IPR036250">
    <property type="entry name" value="AcylCo_DH-like_C"/>
</dbReference>
<name>A0A4R2JUY7_9PSEU</name>
<dbReference type="PANTHER" id="PTHR43884:SF20">
    <property type="entry name" value="ACYL-COA DEHYDROGENASE FADE28"/>
    <property type="match status" value="1"/>
</dbReference>
<dbReference type="SUPFAM" id="SSF56645">
    <property type="entry name" value="Acyl-CoA dehydrogenase NM domain-like"/>
    <property type="match status" value="1"/>
</dbReference>
<dbReference type="AlphaFoldDB" id="A0A4R2JUY7"/>
<evidence type="ECO:0000256" key="1">
    <source>
        <dbReference type="ARBA" id="ARBA00001974"/>
    </source>
</evidence>
<keyword evidence="4" id="KW-0274">FAD</keyword>
<evidence type="ECO:0000313" key="8">
    <source>
        <dbReference type="Proteomes" id="UP000295680"/>
    </source>
</evidence>
<keyword evidence="5" id="KW-0560">Oxidoreductase</keyword>
<dbReference type="Gene3D" id="1.10.540.10">
    <property type="entry name" value="Acyl-CoA dehydrogenase/oxidase, N-terminal domain"/>
    <property type="match status" value="1"/>
</dbReference>
<dbReference type="Gene3D" id="1.20.140.10">
    <property type="entry name" value="Butyryl-CoA Dehydrogenase, subunit A, domain 3"/>
    <property type="match status" value="1"/>
</dbReference>
<comment type="cofactor">
    <cofactor evidence="1">
        <name>FAD</name>
        <dbReference type="ChEBI" id="CHEBI:57692"/>
    </cofactor>
</comment>
<evidence type="ECO:0000313" key="7">
    <source>
        <dbReference type="EMBL" id="TCO60859.1"/>
    </source>
</evidence>
<dbReference type="OrthoDB" id="4607453at2"/>
<keyword evidence="8" id="KW-1185">Reference proteome</keyword>
<evidence type="ECO:0000256" key="4">
    <source>
        <dbReference type="ARBA" id="ARBA00022827"/>
    </source>
</evidence>
<proteinExistence type="inferred from homology"/>
<gene>
    <name evidence="7" type="ORF">EV192_103440</name>
</gene>
<reference evidence="7 8" key="1">
    <citation type="submission" date="2019-03" db="EMBL/GenBank/DDBJ databases">
        <title>Genomic Encyclopedia of Type Strains, Phase IV (KMG-IV): sequencing the most valuable type-strain genomes for metagenomic binning, comparative biology and taxonomic classification.</title>
        <authorList>
            <person name="Goeker M."/>
        </authorList>
    </citation>
    <scope>NUCLEOTIDE SEQUENCE [LARGE SCALE GENOMIC DNA]</scope>
    <source>
        <strain evidence="7 8">DSM 45934</strain>
    </source>
</reference>
<dbReference type="InterPro" id="IPR037069">
    <property type="entry name" value="AcylCoA_DH/ox_N_sf"/>
</dbReference>
<dbReference type="Pfam" id="PF00441">
    <property type="entry name" value="Acyl-CoA_dh_1"/>
    <property type="match status" value="1"/>
</dbReference>
<organism evidence="7 8">
    <name type="scientific">Actinocrispum wychmicini</name>
    <dbReference type="NCBI Taxonomy" id="1213861"/>
    <lineage>
        <taxon>Bacteria</taxon>
        <taxon>Bacillati</taxon>
        <taxon>Actinomycetota</taxon>
        <taxon>Actinomycetes</taxon>
        <taxon>Pseudonocardiales</taxon>
        <taxon>Pseudonocardiaceae</taxon>
        <taxon>Actinocrispum</taxon>
    </lineage>
</organism>
<dbReference type="SUPFAM" id="SSF47203">
    <property type="entry name" value="Acyl-CoA dehydrogenase C-terminal domain-like"/>
    <property type="match status" value="1"/>
</dbReference>
<dbReference type="GO" id="GO:0003995">
    <property type="term" value="F:acyl-CoA dehydrogenase activity"/>
    <property type="evidence" value="ECO:0007669"/>
    <property type="project" value="TreeGrafter"/>
</dbReference>
<evidence type="ECO:0000256" key="5">
    <source>
        <dbReference type="ARBA" id="ARBA00023002"/>
    </source>
</evidence>
<dbReference type="InterPro" id="IPR009075">
    <property type="entry name" value="AcylCo_DH/oxidase_C"/>
</dbReference>
<protein>
    <submittedName>
        <fullName evidence="7">Acyl-CoA dehydrogenase</fullName>
    </submittedName>
</protein>
<dbReference type="InterPro" id="IPR009100">
    <property type="entry name" value="AcylCoA_DH/oxidase_NM_dom_sf"/>
</dbReference>
<evidence type="ECO:0000256" key="3">
    <source>
        <dbReference type="ARBA" id="ARBA00022630"/>
    </source>
</evidence>
<feature type="domain" description="Acyl-CoA dehydrogenase/oxidase C-terminal" evidence="6">
    <location>
        <begin position="225"/>
        <end position="354"/>
    </location>
</feature>